<feature type="compositionally biased region" description="Polar residues" evidence="2">
    <location>
        <begin position="760"/>
        <end position="770"/>
    </location>
</feature>
<reference evidence="4" key="1">
    <citation type="submission" date="2016-12" db="EMBL/GenBank/DDBJ databases">
        <title>Mouse lemur reference genome and diversity panel.</title>
        <authorList>
            <person name="Harris R."/>
            <person name="Larsen P."/>
            <person name="Liu Y."/>
            <person name="Hughes D.S."/>
            <person name="Murali S."/>
            <person name="Raveendran M."/>
            <person name="Korchina V."/>
            <person name="Wang M."/>
            <person name="Jhangiani S."/>
            <person name="Bandaranaike D."/>
            <person name="Bellair M."/>
            <person name="Blankenburg K."/>
            <person name="Chao H."/>
            <person name="Dahdouli M."/>
            <person name="Dinh H."/>
            <person name="Doddapaneni H."/>
            <person name="English A."/>
            <person name="Firestine M."/>
            <person name="Gnanaolivu R."/>
            <person name="Gross S."/>
            <person name="Hernandez B."/>
            <person name="Javaid M."/>
            <person name="Jayaseelan J."/>
            <person name="Jones J."/>
            <person name="Khan Z."/>
            <person name="Kovar C."/>
            <person name="Kurapati P."/>
            <person name="Le B."/>
            <person name="Lee S."/>
            <person name="Li M."/>
            <person name="Mathew T."/>
            <person name="Narasimhan A."/>
            <person name="Ngo D."/>
            <person name="Nguyen L."/>
            <person name="Okwuonu G."/>
            <person name="Ongeri F."/>
            <person name="Osuji N."/>
            <person name="Pu L.-L."/>
            <person name="Puazo M."/>
            <person name="Quiroz J."/>
            <person name="Raj R."/>
            <person name="Rajbhandari K."/>
            <person name="Reid J.G."/>
            <person name="Santibanez J."/>
            <person name="Sexton D."/>
            <person name="Skinner E."/>
            <person name="Vee V."/>
            <person name="Weissenberger G."/>
            <person name="Wu Y."/>
            <person name="Xin Y."/>
            <person name="Han Y."/>
            <person name="Campbell C."/>
            <person name="Brown A."/>
            <person name="Sullivan B."/>
            <person name="Shelton J."/>
            <person name="Brown S."/>
            <person name="Dudchenko O."/>
            <person name="Machol I."/>
            <person name="Durand N."/>
            <person name="Shamim M."/>
            <person name="Lieberman A."/>
            <person name="Muzny D.M."/>
            <person name="Richards S."/>
            <person name="Yoder A."/>
            <person name="Worley K.C."/>
            <person name="Rogers J."/>
            <person name="Gibbs R.A."/>
        </authorList>
    </citation>
    <scope>NUCLEOTIDE SEQUENCE [LARGE SCALE GENOMIC DNA]</scope>
</reference>
<dbReference type="AlphaFoldDB" id="A0A8C5W215"/>
<feature type="region of interest" description="Disordered" evidence="2">
    <location>
        <begin position="421"/>
        <end position="467"/>
    </location>
</feature>
<dbReference type="InterPro" id="IPR024309">
    <property type="entry name" value="NUT_N"/>
</dbReference>
<feature type="compositionally biased region" description="Low complexity" evidence="2">
    <location>
        <begin position="731"/>
        <end position="743"/>
    </location>
</feature>
<evidence type="ECO:0000313" key="5">
    <source>
        <dbReference type="Proteomes" id="UP000694394"/>
    </source>
</evidence>
<reference evidence="4" key="2">
    <citation type="submission" date="2025-08" db="UniProtKB">
        <authorList>
            <consortium name="Ensembl"/>
        </authorList>
    </citation>
    <scope>IDENTIFICATION</scope>
</reference>
<dbReference type="GeneTree" id="ENSGT00410000025793"/>
<protein>
    <recommendedName>
        <fullName evidence="3">Nuclear Testis protein N-terminal domain-containing protein</fullName>
    </recommendedName>
</protein>
<gene>
    <name evidence="4" type="primary">LOC105856648</name>
</gene>
<feature type="compositionally biased region" description="Acidic residues" evidence="2">
    <location>
        <begin position="490"/>
        <end position="499"/>
    </location>
</feature>
<evidence type="ECO:0000256" key="1">
    <source>
        <dbReference type="ARBA" id="ARBA00010586"/>
    </source>
</evidence>
<dbReference type="Pfam" id="PF12881">
    <property type="entry name" value="NUT"/>
    <property type="match status" value="1"/>
</dbReference>
<feature type="domain" description="Nuclear Testis protein N-terminal" evidence="3">
    <location>
        <begin position="113"/>
        <end position="814"/>
    </location>
</feature>
<sequence length="817" mass="85794">MGVKGDLFTNCLRRHTQMALPLSNWKGAPGSCPPAGALPGMPAAHHPSPTSECPDCCGSILFTLKLSSAEPGHAPGPALDFSYRGGRQTAAVGACPAGMASEGASSVLRPDRTLNPGASMPPFTALPFPPPVPGPQPPPLMTAAFPPGTPLVLSALPTTPLLAGDGACGASGAGAFNVLVQVRPEAGPVQPPHTQTLVLTQAPLNWGAPGALFIGSGPGVVVGSAPVVGGAPAGKGGWFTGLPHPEPPPAAQLAAIVSPVKARPQPPGACREGSLPPSQAKASRDDSCNSKSVYENYRRWQRFKSLARRHLAQSPDTEALSCFLIPVLRTLARLKPTMTLEEGLWRALQEWQHKSNFDRMIFYEMAGKFMEFEAEEMQHQQVQWMKGSQFLPRPAPPRPAPLGSPAPEVVQHVALRSAAAPATPPSFLPASAVLPRKPGPKARPAHLPPPTAQRRPPETKAPKEVPPEAVKEYMDIMDELLGPARRAPEEPDAQWEEDATAQSQDEAGTSPDPGLLSYLDKLCSQEGFITKVEAVIHPRFLEHLLSPEADMDSLALTQELEQEEGLTLAQLVEKRLLDLKEERGVGAAPSRGAPRLDWSPSKSAAGRGADSDGCGPQLGVGAETCPPQMASRAPPGHGRVQADLPRPKAPAHLSVRPESPRLKAARPTSPPQGRRPSSPGLGTWDALGLPGASPVGETLGPGDGSSEDEEELPSLAFLLSSQHRLLPWGLSQSPVPAQPPSAQRRGLSPAAPVAAESKKQTLSGGPSSAEETAHPGPQLGVSGGQPLALVPGRSSQPQKRRGDPFVSGTRKKRRRSL</sequence>
<feature type="region of interest" description="Disordered" evidence="2">
    <location>
        <begin position="487"/>
        <end position="513"/>
    </location>
</feature>
<feature type="compositionally biased region" description="Low complexity" evidence="2">
    <location>
        <begin position="671"/>
        <end position="682"/>
    </location>
</feature>
<dbReference type="EMBL" id="ABDC03014055">
    <property type="status" value="NOT_ANNOTATED_CDS"/>
    <property type="molecule type" value="Genomic_DNA"/>
</dbReference>
<dbReference type="InterPro" id="IPR024310">
    <property type="entry name" value="NUT"/>
</dbReference>
<comment type="similarity">
    <text evidence="1">Belongs to the NUT family.</text>
</comment>
<dbReference type="Ensembl" id="ENSMICT00000051434.2">
    <property type="protein sequence ID" value="ENSMICP00000035076.2"/>
    <property type="gene ID" value="ENSMICG00000003697.3"/>
</dbReference>
<feature type="compositionally biased region" description="Basic and acidic residues" evidence="2">
    <location>
        <begin position="455"/>
        <end position="467"/>
    </location>
</feature>
<feature type="region of interest" description="Disordered" evidence="2">
    <location>
        <begin position="583"/>
        <end position="817"/>
    </location>
</feature>
<evidence type="ECO:0000313" key="4">
    <source>
        <dbReference type="Ensembl" id="ENSMICP00000035076.2"/>
    </source>
</evidence>
<dbReference type="PANTHER" id="PTHR22879">
    <property type="entry name" value="NUT FAMILY MEMBER 1"/>
    <property type="match status" value="1"/>
</dbReference>
<evidence type="ECO:0000256" key="2">
    <source>
        <dbReference type="SAM" id="MobiDB-lite"/>
    </source>
</evidence>
<proteinExistence type="inferred from homology"/>
<accession>A0A8C5W215</accession>
<dbReference type="Proteomes" id="UP000694394">
    <property type="component" value="Chromosome 10"/>
</dbReference>
<keyword evidence="5" id="KW-1185">Reference proteome</keyword>
<name>A0A8C5W215_MICMU</name>
<organism evidence="4 5">
    <name type="scientific">Microcebus murinus</name>
    <name type="common">Gray mouse lemur</name>
    <name type="synonym">Lemur murinus</name>
    <dbReference type="NCBI Taxonomy" id="30608"/>
    <lineage>
        <taxon>Eukaryota</taxon>
        <taxon>Metazoa</taxon>
        <taxon>Chordata</taxon>
        <taxon>Craniata</taxon>
        <taxon>Vertebrata</taxon>
        <taxon>Euteleostomi</taxon>
        <taxon>Mammalia</taxon>
        <taxon>Eutheria</taxon>
        <taxon>Euarchontoglires</taxon>
        <taxon>Primates</taxon>
        <taxon>Strepsirrhini</taxon>
        <taxon>Lemuriformes</taxon>
        <taxon>Cheirogaleidae</taxon>
        <taxon>Microcebus</taxon>
    </lineage>
</organism>
<evidence type="ECO:0000259" key="3">
    <source>
        <dbReference type="Pfam" id="PF12881"/>
    </source>
</evidence>
<dbReference type="PANTHER" id="PTHR22879:SF14">
    <property type="entry name" value="NUT FAMILY MEMBER 2A-RELATED"/>
    <property type="match status" value="1"/>
</dbReference>
<reference evidence="4" key="3">
    <citation type="submission" date="2025-09" db="UniProtKB">
        <authorList>
            <consortium name="Ensembl"/>
        </authorList>
    </citation>
    <scope>IDENTIFICATION</scope>
</reference>
<feature type="region of interest" description="Disordered" evidence="2">
    <location>
        <begin position="262"/>
        <end position="287"/>
    </location>
</feature>